<protein>
    <submittedName>
        <fullName evidence="1">Galactose oxidase</fullName>
    </submittedName>
</protein>
<evidence type="ECO:0000313" key="1">
    <source>
        <dbReference type="EMBL" id="MBD2756755.1"/>
    </source>
</evidence>
<dbReference type="EMBL" id="JACXAA010000014">
    <property type="protein sequence ID" value="MBD2756755.1"/>
    <property type="molecule type" value="Genomic_DNA"/>
</dbReference>
<dbReference type="InterPro" id="IPR015915">
    <property type="entry name" value="Kelch-typ_b-propeller"/>
</dbReference>
<sequence length="387" mass="42368">MVLGFSLTGLKPGAKRSQLSTAPGFNPVSESVSCQYVRLPDLPAQHGRPNLGVAGAFAGVSHDALIVAGGANFPNGFPWQGGTKVWHSTVYVLVHKGDTYQWQSTQQLDRVRAYGGSVSWNEQLICLGGSDDKQRFADVFSLNWNPSSATLEQKPLPPLPMPLANLAATVSANKLYVFGGESNGGTEKGLYRLDLKEPTTGWQKLADLPGPARAYTAMTTQLNGTGQSLYVVGGRQTVEGVTTVYSDAYEYHISLNQWERLPDLPQTLAAHQVVASGLNSLLVFGGDDGQRLRQIEALNNRLKEQPAGKEKIRLTSERNDLQIKHPGFNRTVWQFRTVTKTWSVVDTLPFPTPVTTPIVRWKDHFIIPSGEVSPGIRTPTIWKISIH</sequence>
<dbReference type="Gene3D" id="2.120.10.80">
    <property type="entry name" value="Kelch-type beta propeller"/>
    <property type="match status" value="1"/>
</dbReference>
<dbReference type="InterPro" id="IPR056734">
    <property type="entry name" value="NANM"/>
</dbReference>
<dbReference type="Pfam" id="PF24996">
    <property type="entry name" value="NANM"/>
    <property type="match status" value="2"/>
</dbReference>
<evidence type="ECO:0000313" key="2">
    <source>
        <dbReference type="Proteomes" id="UP000653797"/>
    </source>
</evidence>
<dbReference type="SUPFAM" id="SSF117281">
    <property type="entry name" value="Kelch motif"/>
    <property type="match status" value="1"/>
</dbReference>
<dbReference type="PANTHER" id="PTHR45632">
    <property type="entry name" value="LD33804P"/>
    <property type="match status" value="1"/>
</dbReference>
<keyword evidence="2" id="KW-1185">Reference proteome</keyword>
<reference evidence="1" key="1">
    <citation type="submission" date="2020-09" db="EMBL/GenBank/DDBJ databases">
        <authorList>
            <person name="Kim M.K."/>
        </authorList>
    </citation>
    <scope>NUCLEOTIDE SEQUENCE</scope>
    <source>
        <strain evidence="1">BT704</strain>
    </source>
</reference>
<name>A0A927B6T5_9BACT</name>
<dbReference type="AlphaFoldDB" id="A0A927B6T5"/>
<dbReference type="Proteomes" id="UP000653797">
    <property type="component" value="Unassembled WGS sequence"/>
</dbReference>
<organism evidence="1 2">
    <name type="scientific">Spirosoma validum</name>
    <dbReference type="NCBI Taxonomy" id="2771355"/>
    <lineage>
        <taxon>Bacteria</taxon>
        <taxon>Pseudomonadati</taxon>
        <taxon>Bacteroidota</taxon>
        <taxon>Cytophagia</taxon>
        <taxon>Cytophagales</taxon>
        <taxon>Cytophagaceae</taxon>
        <taxon>Spirosoma</taxon>
    </lineage>
</organism>
<accession>A0A927B6T5</accession>
<gene>
    <name evidence="1" type="ORF">IC230_28000</name>
</gene>
<comment type="caution">
    <text evidence="1">The sequence shown here is derived from an EMBL/GenBank/DDBJ whole genome shotgun (WGS) entry which is preliminary data.</text>
</comment>
<proteinExistence type="predicted"/>